<protein>
    <submittedName>
        <fullName evidence="1">Uncharacterized protein</fullName>
    </submittedName>
</protein>
<gene>
    <name evidence="1" type="ORF">WSI_04280</name>
</gene>
<evidence type="ECO:0000313" key="2">
    <source>
        <dbReference type="Proteomes" id="UP000011820"/>
    </source>
</evidence>
<organism evidence="1 2">
    <name type="scientific">Candidatus Liberibacter asiaticus str. gxpsy</name>
    <dbReference type="NCBI Taxonomy" id="1174529"/>
    <lineage>
        <taxon>Bacteria</taxon>
        <taxon>Pseudomonadati</taxon>
        <taxon>Pseudomonadota</taxon>
        <taxon>Alphaproteobacteria</taxon>
        <taxon>Hyphomicrobiales</taxon>
        <taxon>Rhizobiaceae</taxon>
        <taxon>Liberibacter</taxon>
    </lineage>
</organism>
<name>A0ABM5NGM9_LIBAS</name>
<evidence type="ECO:0000313" key="1">
    <source>
        <dbReference type="EMBL" id="AGH17226.1"/>
    </source>
</evidence>
<keyword evidence="2" id="KW-1185">Reference proteome</keyword>
<sequence length="138" mass="15987">MVTGKSPPSEFGKDSVVLMYDLVTWSEDPGKVRKVLDKVYKRRWLGVELYMLPSTLWTYKKVKELIEDLDVLVRPIAESYPSSSDRYANLYEEAEVLELDAILTTEYGEFLGLGWDLDREALTYLRKKSSHLPFESVE</sequence>
<dbReference type="EMBL" id="CP004005">
    <property type="protein sequence ID" value="AGH17226.1"/>
    <property type="molecule type" value="Genomic_DNA"/>
</dbReference>
<reference evidence="1 2" key="1">
    <citation type="journal article" date="2013" name="Genome Announc.">
        <title>Complete Genome Sequence of a Chinese Strain of 'Candidatus Liberibacter asiaticus'.</title>
        <authorList>
            <person name="Lin H."/>
            <person name="Han C.S."/>
            <person name="Liu B."/>
            <person name="Lou B."/>
            <person name="Bai X."/>
            <person name="Deng C."/>
            <person name="Civerolo E.L."/>
            <person name="Gupta G."/>
        </authorList>
    </citation>
    <scope>NUCLEOTIDE SEQUENCE [LARGE SCALE GENOMIC DNA]</scope>
    <source>
        <strain evidence="2">gxpsy</strain>
    </source>
</reference>
<dbReference type="Proteomes" id="UP000011820">
    <property type="component" value="Chromosome"/>
</dbReference>
<accession>A0ABM5NGM9</accession>
<proteinExistence type="predicted"/>